<dbReference type="AlphaFoldDB" id="A0A0R2KAF0"/>
<dbReference type="FunFam" id="3.90.76.10:FF:000001">
    <property type="entry name" value="Oligopeptide ABC transporter substrate-binding protein"/>
    <property type="match status" value="1"/>
</dbReference>
<evidence type="ECO:0000259" key="6">
    <source>
        <dbReference type="Pfam" id="PF00496"/>
    </source>
</evidence>
<accession>A0A0R2KAF0</accession>
<evidence type="ECO:0000256" key="5">
    <source>
        <dbReference type="ARBA" id="ARBA00022856"/>
    </source>
</evidence>
<keyword evidence="5" id="KW-0653">Protein transport</keyword>
<name>A0A0R2KAF0_9LACO</name>
<dbReference type="CDD" id="cd08504">
    <property type="entry name" value="PBP2_OppA"/>
    <property type="match status" value="1"/>
</dbReference>
<evidence type="ECO:0000313" key="7">
    <source>
        <dbReference type="EMBL" id="KRN83495.1"/>
    </source>
</evidence>
<gene>
    <name evidence="7" type="ORF">IV87_GL000928</name>
    <name evidence="8" type="ORF">SAMN04487973_103146</name>
</gene>
<reference evidence="8 10" key="2">
    <citation type="submission" date="2016-10" db="EMBL/GenBank/DDBJ databases">
        <authorList>
            <person name="Varghese N."/>
            <person name="Submissions S."/>
        </authorList>
    </citation>
    <scope>NUCLEOTIDE SEQUENCE [LARGE SCALE GENOMIC DNA]</scope>
    <source>
        <strain evidence="8 10">CGMCC 1.3889</strain>
    </source>
</reference>
<dbReference type="STRING" id="319653.SAMN04487973_103146"/>
<comment type="subcellular location">
    <subcellularLocation>
        <location evidence="1">Cell envelope</location>
    </subcellularLocation>
</comment>
<dbReference type="InterPro" id="IPR030678">
    <property type="entry name" value="Peptide/Ni-bd"/>
</dbReference>
<dbReference type="Pfam" id="PF00496">
    <property type="entry name" value="SBP_bac_5"/>
    <property type="match status" value="1"/>
</dbReference>
<dbReference type="FunFam" id="3.10.105.10:FF:000001">
    <property type="entry name" value="Oligopeptide ABC transporter, oligopeptide-binding protein"/>
    <property type="match status" value="1"/>
</dbReference>
<evidence type="ECO:0000256" key="4">
    <source>
        <dbReference type="ARBA" id="ARBA00022729"/>
    </source>
</evidence>
<keyword evidence="10" id="KW-1185">Reference proteome</keyword>
<dbReference type="PANTHER" id="PTHR30290:SF10">
    <property type="entry name" value="PERIPLASMIC OLIGOPEPTIDE-BINDING PROTEIN-RELATED"/>
    <property type="match status" value="1"/>
</dbReference>
<keyword evidence="5" id="KW-0571">Peptide transport</keyword>
<proteinExistence type="inferred from homology"/>
<dbReference type="InterPro" id="IPR000914">
    <property type="entry name" value="SBP_5_dom"/>
</dbReference>
<comment type="caution">
    <text evidence="7">The sequence shown here is derived from an EMBL/GenBank/DDBJ whole genome shotgun (WGS) entry which is preliminary data.</text>
</comment>
<dbReference type="EMBL" id="FOGK01000003">
    <property type="protein sequence ID" value="SER25912.1"/>
    <property type="molecule type" value="Genomic_DNA"/>
</dbReference>
<protein>
    <submittedName>
        <fullName evidence="8">Oligopeptide transport system substrate-binding protein</fullName>
    </submittedName>
    <submittedName>
        <fullName evidence="7">OppA protein</fullName>
    </submittedName>
</protein>
<dbReference type="PROSITE" id="PS51257">
    <property type="entry name" value="PROKAR_LIPOPROTEIN"/>
    <property type="match status" value="1"/>
</dbReference>
<dbReference type="GO" id="GO:0043190">
    <property type="term" value="C:ATP-binding cassette (ABC) transporter complex"/>
    <property type="evidence" value="ECO:0007669"/>
    <property type="project" value="InterPro"/>
</dbReference>
<dbReference type="PIRSF" id="PIRSF002741">
    <property type="entry name" value="MppA"/>
    <property type="match status" value="1"/>
</dbReference>
<evidence type="ECO:0000313" key="8">
    <source>
        <dbReference type="EMBL" id="SER25912.1"/>
    </source>
</evidence>
<dbReference type="EMBL" id="JQBY01000002">
    <property type="protein sequence ID" value="KRN83495.1"/>
    <property type="molecule type" value="Genomic_DNA"/>
</dbReference>
<feature type="domain" description="Solute-binding protein family 5" evidence="6">
    <location>
        <begin position="75"/>
        <end position="460"/>
    </location>
</feature>
<keyword evidence="3" id="KW-0813">Transport</keyword>
<evidence type="ECO:0000256" key="2">
    <source>
        <dbReference type="ARBA" id="ARBA00005695"/>
    </source>
</evidence>
<dbReference type="Gene3D" id="3.40.190.10">
    <property type="entry name" value="Periplasmic binding protein-like II"/>
    <property type="match status" value="1"/>
</dbReference>
<dbReference type="PANTHER" id="PTHR30290">
    <property type="entry name" value="PERIPLASMIC BINDING COMPONENT OF ABC TRANSPORTER"/>
    <property type="match status" value="1"/>
</dbReference>
<dbReference type="PATRIC" id="fig|319653.3.peg.938"/>
<dbReference type="InterPro" id="IPR039424">
    <property type="entry name" value="SBP_5"/>
</dbReference>
<dbReference type="OrthoDB" id="403896at2"/>
<comment type="similarity">
    <text evidence="2">Belongs to the bacterial solute-binding protein 5 family.</text>
</comment>
<reference evidence="7 9" key="1">
    <citation type="journal article" date="2015" name="Genome Announc.">
        <title>Expanding the biotechnology potential of lactobacilli through comparative genomics of 213 strains and associated genera.</title>
        <authorList>
            <person name="Sun Z."/>
            <person name="Harris H.M."/>
            <person name="McCann A."/>
            <person name="Guo C."/>
            <person name="Argimon S."/>
            <person name="Zhang W."/>
            <person name="Yang X."/>
            <person name="Jeffery I.B."/>
            <person name="Cooney J.C."/>
            <person name="Kagawa T.F."/>
            <person name="Liu W."/>
            <person name="Song Y."/>
            <person name="Salvetti E."/>
            <person name="Wrobel A."/>
            <person name="Rasinkangas P."/>
            <person name="Parkhill J."/>
            <person name="Rea M.C."/>
            <person name="O'Sullivan O."/>
            <person name="Ritari J."/>
            <person name="Douillard F.P."/>
            <person name="Paul Ross R."/>
            <person name="Yang R."/>
            <person name="Briner A.E."/>
            <person name="Felis G.E."/>
            <person name="de Vos W.M."/>
            <person name="Barrangou R."/>
            <person name="Klaenhammer T.R."/>
            <person name="Caufield P.W."/>
            <person name="Cui Y."/>
            <person name="Zhang H."/>
            <person name="O'Toole P.W."/>
        </authorList>
    </citation>
    <scope>NUCLEOTIDE SEQUENCE [LARGE SCALE GENOMIC DNA]</scope>
    <source>
        <strain evidence="7 9">DSM 22301</strain>
    </source>
</reference>
<dbReference type="SUPFAM" id="SSF53850">
    <property type="entry name" value="Periplasmic binding protein-like II"/>
    <property type="match status" value="1"/>
</dbReference>
<organism evidence="7 9">
    <name type="scientific">Pediococcus ethanolidurans</name>
    <dbReference type="NCBI Taxonomy" id="319653"/>
    <lineage>
        <taxon>Bacteria</taxon>
        <taxon>Bacillati</taxon>
        <taxon>Bacillota</taxon>
        <taxon>Bacilli</taxon>
        <taxon>Lactobacillales</taxon>
        <taxon>Lactobacillaceae</taxon>
        <taxon>Pediococcus</taxon>
    </lineage>
</organism>
<dbReference type="Proteomes" id="UP000182818">
    <property type="component" value="Unassembled WGS sequence"/>
</dbReference>
<evidence type="ECO:0000313" key="10">
    <source>
        <dbReference type="Proteomes" id="UP000182818"/>
    </source>
</evidence>
<dbReference type="RefSeq" id="WP_057805137.1">
    <property type="nucleotide sequence ID" value="NZ_BJYP01000007.1"/>
</dbReference>
<dbReference type="GO" id="GO:1904680">
    <property type="term" value="F:peptide transmembrane transporter activity"/>
    <property type="evidence" value="ECO:0007669"/>
    <property type="project" value="TreeGrafter"/>
</dbReference>
<dbReference type="GO" id="GO:0030288">
    <property type="term" value="C:outer membrane-bounded periplasmic space"/>
    <property type="evidence" value="ECO:0007669"/>
    <property type="project" value="UniProtKB-ARBA"/>
</dbReference>
<evidence type="ECO:0000313" key="9">
    <source>
        <dbReference type="Proteomes" id="UP000051749"/>
    </source>
</evidence>
<dbReference type="Gene3D" id="3.90.76.10">
    <property type="entry name" value="Dipeptide-binding Protein, Domain 1"/>
    <property type="match status" value="1"/>
</dbReference>
<dbReference type="GeneID" id="76042779"/>
<dbReference type="GO" id="GO:0015833">
    <property type="term" value="P:peptide transport"/>
    <property type="evidence" value="ECO:0007669"/>
    <property type="project" value="UniProtKB-KW"/>
</dbReference>
<evidence type="ECO:0000256" key="3">
    <source>
        <dbReference type="ARBA" id="ARBA00022448"/>
    </source>
</evidence>
<keyword evidence="4" id="KW-0732">Signal</keyword>
<dbReference type="Proteomes" id="UP000051749">
    <property type="component" value="Unassembled WGS sequence"/>
</dbReference>
<dbReference type="Gene3D" id="3.10.105.10">
    <property type="entry name" value="Dipeptide-binding Protein, Domain 3"/>
    <property type="match status" value="1"/>
</dbReference>
<sequence>MKKQEKLKVSGTAVLIALTLAGCGQTKAASKKTISMPTGTEITTLDSSKAIDDTSLTQISNFNEGLYRIGNNSKILPGIATHVTEAKNGKKYVFTLRKNAKWSNGDAVVAQDFVYAWQRTVSPKTASEFAYLYSGIHNADKISAGKAPVKTLGIKATGKYKLTVTLDTPIPYFKLLMGFPSFFPQNKKTVDKYGSKYGSTSKDMVYDGPFVQKGWTGSNLSWKLVKNSNYWDKSDVKLDQMNFQVIKDTTTGLNLYNSKKLDTVTLSGSQVAQYQLNKSFVSRKLAQSSYIEFNQSKNKVLQNKKIRQALSLAVDREQLTKKVLADGSEPLKGYVSSGLAKDPTSGKDFATEASVPSAVSYNLKQAKKLLAEGLKEEHKTSLNLDLLNNDSDIGKKTSEFLQTEWQKLPGVKISLTNIPYKSFLTDEANKKFDLALSGWAADFSDPISFLQILTSNNAQNNGGWKNSQFDAAIKKADTADATNPEKRFADMVQAEKILMKDQGVAPIYQSTQAQLWKSNIKGLVYNSAGIYYDYKNLNVTK</sequence>
<evidence type="ECO:0000256" key="1">
    <source>
        <dbReference type="ARBA" id="ARBA00004196"/>
    </source>
</evidence>